<dbReference type="EC" id="1.-.-.-" evidence="3"/>
<dbReference type="PANTHER" id="PTHR13847">
    <property type="entry name" value="SARCOSINE DEHYDROGENASE-RELATED"/>
    <property type="match status" value="1"/>
</dbReference>
<feature type="domain" description="FAD dependent oxidoreductase" evidence="2">
    <location>
        <begin position="7"/>
        <end position="351"/>
    </location>
</feature>
<dbReference type="InterPro" id="IPR006076">
    <property type="entry name" value="FAD-dep_OxRdtase"/>
</dbReference>
<dbReference type="GO" id="GO:0016491">
    <property type="term" value="F:oxidoreductase activity"/>
    <property type="evidence" value="ECO:0007669"/>
    <property type="project" value="UniProtKB-KW"/>
</dbReference>
<name>A0ABU9YBT8_9SPHN</name>
<proteinExistence type="predicted"/>
<dbReference type="SUPFAM" id="SSF51905">
    <property type="entry name" value="FAD/NAD(P)-binding domain"/>
    <property type="match status" value="1"/>
</dbReference>
<dbReference type="Proteomes" id="UP001419910">
    <property type="component" value="Unassembled WGS sequence"/>
</dbReference>
<keyword evidence="4" id="KW-1185">Reference proteome</keyword>
<evidence type="ECO:0000313" key="4">
    <source>
        <dbReference type="Proteomes" id="UP001419910"/>
    </source>
</evidence>
<evidence type="ECO:0000256" key="1">
    <source>
        <dbReference type="ARBA" id="ARBA00023002"/>
    </source>
</evidence>
<accession>A0ABU9YBT8</accession>
<dbReference type="PANTHER" id="PTHR13847:SF287">
    <property type="entry name" value="FAD-DEPENDENT OXIDOREDUCTASE DOMAIN-CONTAINING PROTEIN 1"/>
    <property type="match status" value="1"/>
</dbReference>
<keyword evidence="1 3" id="KW-0560">Oxidoreductase</keyword>
<organism evidence="3 4">
    <name type="scientific">Sphingomonas oligophenolica</name>
    <dbReference type="NCBI Taxonomy" id="301154"/>
    <lineage>
        <taxon>Bacteria</taxon>
        <taxon>Pseudomonadati</taxon>
        <taxon>Pseudomonadota</taxon>
        <taxon>Alphaproteobacteria</taxon>
        <taxon>Sphingomonadales</taxon>
        <taxon>Sphingomonadaceae</taxon>
        <taxon>Sphingomonas</taxon>
    </lineage>
</organism>
<protein>
    <submittedName>
        <fullName evidence="3">FAD-binding oxidoreductase</fullName>
        <ecNumber evidence="3">1.-.-.-</ecNumber>
    </submittedName>
</protein>
<dbReference type="RefSeq" id="WP_343892188.1">
    <property type="nucleotide sequence ID" value="NZ_BAAAEH010000053.1"/>
</dbReference>
<gene>
    <name evidence="3" type="ORF">ABC974_26830</name>
</gene>
<evidence type="ECO:0000313" key="3">
    <source>
        <dbReference type="EMBL" id="MEN2793268.1"/>
    </source>
</evidence>
<sequence>MDENEYDVLVVGGGIAGTGIAAHLAPSCRVAVLEMEEQPGLHSTGRSAALFVAGYGNRVVRALTLASRKFFFSPDPRFCEGALVNKRKIMIIGRAEKREAFEQFVAHELPAGNLEWISAEVALELCPVLHLDGLIGAVLDVDAADIEVHALQHGYIRQLKSHGGQLFVNARVEGATFDQAAGRWDVETPLGVFRAPILVNAAGAWADEVAAKAGVKPIGIEPRRRTAALVDVPEGLDSKDWPMVLDADESFYMKPDAGLLLISPADETLSEPEDVQPDELDVAIAADRLQQLTGIEVRRIKSKWAGLRSFVGDRSPVVGFATENPGFFWLAAQGGYGIQTAPALSSLAAKLVLKLPVHDEFEAMKIREEDLSPARLYQPAEQVR</sequence>
<reference evidence="3 4" key="1">
    <citation type="submission" date="2024-05" db="EMBL/GenBank/DDBJ databases">
        <authorList>
            <person name="Liu Q."/>
            <person name="Xin Y.-H."/>
        </authorList>
    </citation>
    <scope>NUCLEOTIDE SEQUENCE [LARGE SCALE GENOMIC DNA]</scope>
    <source>
        <strain evidence="3 4">CGMCC 1.10181</strain>
    </source>
</reference>
<dbReference type="InterPro" id="IPR036188">
    <property type="entry name" value="FAD/NAD-bd_sf"/>
</dbReference>
<dbReference type="Gene3D" id="3.50.50.60">
    <property type="entry name" value="FAD/NAD(P)-binding domain"/>
    <property type="match status" value="1"/>
</dbReference>
<evidence type="ECO:0000259" key="2">
    <source>
        <dbReference type="Pfam" id="PF01266"/>
    </source>
</evidence>
<dbReference type="EMBL" id="JBDIME010000042">
    <property type="protein sequence ID" value="MEN2793268.1"/>
    <property type="molecule type" value="Genomic_DNA"/>
</dbReference>
<dbReference type="Pfam" id="PF01266">
    <property type="entry name" value="DAO"/>
    <property type="match status" value="1"/>
</dbReference>
<comment type="caution">
    <text evidence="3">The sequence shown here is derived from an EMBL/GenBank/DDBJ whole genome shotgun (WGS) entry which is preliminary data.</text>
</comment>
<dbReference type="Gene3D" id="3.30.9.10">
    <property type="entry name" value="D-Amino Acid Oxidase, subunit A, domain 2"/>
    <property type="match status" value="1"/>
</dbReference>